<evidence type="ECO:0000256" key="1">
    <source>
        <dbReference type="SAM" id="MobiDB-lite"/>
    </source>
</evidence>
<reference evidence="2 3" key="1">
    <citation type="journal article" date="2022" name="Allergy">
        <title>Genome assembly and annotation of Periplaneta americana reveal a comprehensive cockroach allergen profile.</title>
        <authorList>
            <person name="Wang L."/>
            <person name="Xiong Q."/>
            <person name="Saelim N."/>
            <person name="Wang L."/>
            <person name="Nong W."/>
            <person name="Wan A.T."/>
            <person name="Shi M."/>
            <person name="Liu X."/>
            <person name="Cao Q."/>
            <person name="Hui J.H.L."/>
            <person name="Sookrung N."/>
            <person name="Leung T.F."/>
            <person name="Tungtrongchitr A."/>
            <person name="Tsui S.K.W."/>
        </authorList>
    </citation>
    <scope>NUCLEOTIDE SEQUENCE [LARGE SCALE GENOMIC DNA]</scope>
    <source>
        <strain evidence="2">PWHHKU_190912</strain>
    </source>
</reference>
<dbReference type="PANTHER" id="PTHR19303">
    <property type="entry name" value="TRANSPOSON"/>
    <property type="match status" value="1"/>
</dbReference>
<feature type="region of interest" description="Disordered" evidence="1">
    <location>
        <begin position="1"/>
        <end position="48"/>
    </location>
</feature>
<feature type="compositionally biased region" description="Basic and acidic residues" evidence="1">
    <location>
        <begin position="31"/>
        <end position="41"/>
    </location>
</feature>
<sequence>MSPKNKDVKGKKAKRATGVVDAQQRTRAGRKHVEDEKKASAGDDDVTTECGGVAETDLERALFRWFERYQQQQQRERHAGGDEVRVTVLLSTAELRKKAHGIARRMGASQDLLDRVTRSWVRRWQSRYGVPKASTTPPPPAQSTANDVTITVTSTSTAAVAVEVPSPAEQLRRILRGGDYAADQVYCAYGFQLDWKSLPDRTLEESNASEKVWVLMAGNRTGRHRTRMLITGRLWRPPSLRHVNMLSQPVVYAGGGSGTLTPDLFTWWLVVFPEGEFGDGAVLDHGLVVSELRTRYAMLLLSSVAANSTDHQHATLVPDYLKTFSLKDAFPMLHRSWLNVRSETFLRCWERVASLTNEEPVAYPRAPACTLALSSSGATPTQAQEDRMMLLELQWLSHDLGLEVTDDDLATWARLESSDPTAPPPDRVKTEPAEEGSAEGAVSAVPSAAEAADHLAQALLWMESEPLDPGLLLVASKMGLAPTHPGAALPFFCHNGDHLTQPPPAHMGIPPYQLDPKGAGAMGEYWRGLGLGLRASPGAPPPATGGGSASAAASPPATAGVGLSPGDWKRLGPLLAASG</sequence>
<dbReference type="PANTHER" id="PTHR19303:SF73">
    <property type="entry name" value="PROTEIN PDC2"/>
    <property type="match status" value="1"/>
</dbReference>
<feature type="compositionally biased region" description="Low complexity" evidence="1">
    <location>
        <begin position="549"/>
        <end position="560"/>
    </location>
</feature>
<evidence type="ECO:0000313" key="2">
    <source>
        <dbReference type="EMBL" id="KAJ4441662.1"/>
    </source>
</evidence>
<comment type="caution">
    <text evidence="2">The sequence shown here is derived from an EMBL/GenBank/DDBJ whole genome shotgun (WGS) entry which is preliminary data.</text>
</comment>
<evidence type="ECO:0000313" key="3">
    <source>
        <dbReference type="Proteomes" id="UP001148838"/>
    </source>
</evidence>
<feature type="region of interest" description="Disordered" evidence="1">
    <location>
        <begin position="415"/>
        <end position="441"/>
    </location>
</feature>
<name>A0ABQ8T6Y2_PERAM</name>
<gene>
    <name evidence="2" type="ORF">ANN_11520</name>
</gene>
<proteinExistence type="predicted"/>
<dbReference type="EMBL" id="JAJSOF020000015">
    <property type="protein sequence ID" value="KAJ4441662.1"/>
    <property type="molecule type" value="Genomic_DNA"/>
</dbReference>
<feature type="compositionally biased region" description="Basic and acidic residues" evidence="1">
    <location>
        <begin position="1"/>
        <end position="10"/>
    </location>
</feature>
<keyword evidence="3" id="KW-1185">Reference proteome</keyword>
<accession>A0ABQ8T6Y2</accession>
<dbReference type="InterPro" id="IPR050863">
    <property type="entry name" value="CenT-Element_Derived"/>
</dbReference>
<evidence type="ECO:0008006" key="4">
    <source>
        <dbReference type="Google" id="ProtNLM"/>
    </source>
</evidence>
<feature type="region of interest" description="Disordered" evidence="1">
    <location>
        <begin position="536"/>
        <end position="579"/>
    </location>
</feature>
<organism evidence="2 3">
    <name type="scientific">Periplaneta americana</name>
    <name type="common">American cockroach</name>
    <name type="synonym">Blatta americana</name>
    <dbReference type="NCBI Taxonomy" id="6978"/>
    <lineage>
        <taxon>Eukaryota</taxon>
        <taxon>Metazoa</taxon>
        <taxon>Ecdysozoa</taxon>
        <taxon>Arthropoda</taxon>
        <taxon>Hexapoda</taxon>
        <taxon>Insecta</taxon>
        <taxon>Pterygota</taxon>
        <taxon>Neoptera</taxon>
        <taxon>Polyneoptera</taxon>
        <taxon>Dictyoptera</taxon>
        <taxon>Blattodea</taxon>
        <taxon>Blattoidea</taxon>
        <taxon>Blattidae</taxon>
        <taxon>Blattinae</taxon>
        <taxon>Periplaneta</taxon>
    </lineage>
</organism>
<protein>
    <recommendedName>
        <fullName evidence="4">HTH CENPB-type domain-containing protein</fullName>
    </recommendedName>
</protein>
<dbReference type="Proteomes" id="UP001148838">
    <property type="component" value="Unassembled WGS sequence"/>
</dbReference>
<dbReference type="Gene3D" id="1.10.10.60">
    <property type="entry name" value="Homeodomain-like"/>
    <property type="match status" value="1"/>
</dbReference>